<dbReference type="EMBL" id="SHKP01000005">
    <property type="protein sequence ID" value="RZU00842.1"/>
    <property type="molecule type" value="Genomic_DNA"/>
</dbReference>
<proteinExistence type="predicted"/>
<reference evidence="2 3" key="1">
    <citation type="submission" date="2019-02" db="EMBL/GenBank/DDBJ databases">
        <title>Genomic Encyclopedia of Type Strains, Phase IV (KMG-IV): sequencing the most valuable type-strain genomes for metagenomic binning, comparative biology and taxonomic classification.</title>
        <authorList>
            <person name="Goeker M."/>
        </authorList>
    </citation>
    <scope>NUCLEOTIDE SEQUENCE [LARGE SCALE GENOMIC DNA]</scope>
    <source>
        <strain evidence="2 3">DSM 19570</strain>
    </source>
</reference>
<sequence length="365" mass="39309">MSSVEIRRLRDLRDAAARQFLQRMQAGDAPLPELRELQERVRLADAALADPLLQRRAAAIALLVVALLCTLAAVLKMPSVPFSLELTAGSAALQMEAAGEFGEQVVDRELGVEGFATLESADAALLKLSRDEQVRGSRIDLRSESLRLQRLRFPHGSLVRAEAGADAVRLVVEAPQPKAVVELEVAGASEVALGAAPRRFDFGPGEWLRLAGADADPTERRPAPLTLQLGRGAERSYSWIGLQPVSLRFVERQARGAAPPVYLSSLKQAQISLPATGAEVQLRAGDGLELDGLVLERCELALGGELGLRLSGSARELVARTGSFERSLKPSVLEFLARNHALALFWTAAGLLWGIGAWLRKLFAA</sequence>
<comment type="caution">
    <text evidence="2">The sequence shown here is derived from an EMBL/GenBank/DDBJ whole genome shotgun (WGS) entry which is preliminary data.</text>
</comment>
<organism evidence="2 3">
    <name type="scientific">Rivibacter subsaxonicus</name>
    <dbReference type="NCBI Taxonomy" id="457575"/>
    <lineage>
        <taxon>Bacteria</taxon>
        <taxon>Pseudomonadati</taxon>
        <taxon>Pseudomonadota</taxon>
        <taxon>Betaproteobacteria</taxon>
        <taxon>Burkholderiales</taxon>
        <taxon>Rivibacter</taxon>
    </lineage>
</organism>
<keyword evidence="1" id="KW-1133">Transmembrane helix</keyword>
<evidence type="ECO:0000313" key="3">
    <source>
        <dbReference type="Proteomes" id="UP000293671"/>
    </source>
</evidence>
<dbReference type="AlphaFoldDB" id="A0A4Q7VVX2"/>
<feature type="transmembrane region" description="Helical" evidence="1">
    <location>
        <begin position="341"/>
        <end position="359"/>
    </location>
</feature>
<name>A0A4Q7VVX2_9BURK</name>
<protein>
    <submittedName>
        <fullName evidence="2">Uncharacterized protein</fullName>
    </submittedName>
</protein>
<dbReference type="RefSeq" id="WP_130431276.1">
    <property type="nucleotide sequence ID" value="NZ_SHKP01000005.1"/>
</dbReference>
<evidence type="ECO:0000256" key="1">
    <source>
        <dbReference type="SAM" id="Phobius"/>
    </source>
</evidence>
<keyword evidence="1" id="KW-0472">Membrane</keyword>
<evidence type="ECO:0000313" key="2">
    <source>
        <dbReference type="EMBL" id="RZU00842.1"/>
    </source>
</evidence>
<keyword evidence="3" id="KW-1185">Reference proteome</keyword>
<dbReference type="OrthoDB" id="9152415at2"/>
<accession>A0A4Q7VVX2</accession>
<keyword evidence="1" id="KW-0812">Transmembrane</keyword>
<dbReference type="Proteomes" id="UP000293671">
    <property type="component" value="Unassembled WGS sequence"/>
</dbReference>
<gene>
    <name evidence="2" type="ORF">EV670_1555</name>
</gene>
<feature type="transmembrane region" description="Helical" evidence="1">
    <location>
        <begin position="57"/>
        <end position="75"/>
    </location>
</feature>